<reference evidence="1 2" key="1">
    <citation type="submission" date="2020-08" db="EMBL/GenBank/DDBJ databases">
        <title>Functional genomics of gut bacteria from endangered species of beetles.</title>
        <authorList>
            <person name="Carlos-Shanley C."/>
        </authorList>
    </citation>
    <scope>NUCLEOTIDE SEQUENCE [LARGE SCALE GENOMIC DNA]</scope>
    <source>
        <strain evidence="1 2">S00123</strain>
    </source>
</reference>
<organism evidence="1 2">
    <name type="scientific">Brevundimonas bullata</name>
    <dbReference type="NCBI Taxonomy" id="13160"/>
    <lineage>
        <taxon>Bacteria</taxon>
        <taxon>Pseudomonadati</taxon>
        <taxon>Pseudomonadota</taxon>
        <taxon>Alphaproteobacteria</taxon>
        <taxon>Caulobacterales</taxon>
        <taxon>Caulobacteraceae</taxon>
        <taxon>Brevundimonas</taxon>
    </lineage>
</organism>
<proteinExistence type="predicted"/>
<gene>
    <name evidence="1" type="ORF">HNP32_003413</name>
</gene>
<comment type="caution">
    <text evidence="1">The sequence shown here is derived from an EMBL/GenBank/DDBJ whole genome shotgun (WGS) entry which is preliminary data.</text>
</comment>
<accession>A0A7W7N4I9</accession>
<keyword evidence="2" id="KW-1185">Reference proteome</keyword>
<dbReference type="RefSeq" id="WP_184273299.1">
    <property type="nucleotide sequence ID" value="NZ_JACHKY010000006.1"/>
</dbReference>
<sequence>MSFLRSLTATGWLAVAVLALSLALLGWCTLDSRRKAAQAVGKADAGQTIAEGRTAAAGDASAIRDRADERTSEIDATVKDGTDAIRHAPDRASANAAALRSLCRIDPSRDARCRVLLADPAEVG</sequence>
<evidence type="ECO:0000313" key="1">
    <source>
        <dbReference type="EMBL" id="MBB4799655.1"/>
    </source>
</evidence>
<dbReference type="EMBL" id="JACHKY010000006">
    <property type="protein sequence ID" value="MBB4799655.1"/>
    <property type="molecule type" value="Genomic_DNA"/>
</dbReference>
<dbReference type="AlphaFoldDB" id="A0A7W7N4I9"/>
<dbReference type="Proteomes" id="UP000539957">
    <property type="component" value="Unassembled WGS sequence"/>
</dbReference>
<protein>
    <submittedName>
        <fullName evidence="1">Uncharacterized protein</fullName>
    </submittedName>
</protein>
<name>A0A7W7N4I9_9CAUL</name>
<evidence type="ECO:0000313" key="2">
    <source>
        <dbReference type="Proteomes" id="UP000539957"/>
    </source>
</evidence>